<dbReference type="CDD" id="cd00755">
    <property type="entry name" value="YgdL_like"/>
    <property type="match status" value="1"/>
</dbReference>
<dbReference type="GO" id="GO:0061503">
    <property type="term" value="F:tRNA threonylcarbamoyladenosine dehydratase"/>
    <property type="evidence" value="ECO:0007669"/>
    <property type="project" value="TreeGrafter"/>
</dbReference>
<keyword evidence="3" id="KW-1185">Reference proteome</keyword>
<feature type="domain" description="THIF-type NAD/FAD binding fold" evidence="1">
    <location>
        <begin position="27"/>
        <end position="271"/>
    </location>
</feature>
<name>A0A7W2EJ55_9BURK</name>
<dbReference type="InterPro" id="IPR000594">
    <property type="entry name" value="ThiF_NAD_FAD-bd"/>
</dbReference>
<evidence type="ECO:0000313" key="2">
    <source>
        <dbReference type="EMBL" id="MBA5606909.1"/>
    </source>
</evidence>
<gene>
    <name evidence="2" type="primary">tcdA</name>
    <name evidence="2" type="ORF">H3H36_16250</name>
</gene>
<accession>A0A7W2EJ55</accession>
<dbReference type="Gene3D" id="3.40.50.720">
    <property type="entry name" value="NAD(P)-binding Rossmann-like Domain"/>
    <property type="match status" value="1"/>
</dbReference>
<protein>
    <submittedName>
        <fullName evidence="2">tRNA cyclic N6-threonylcarbamoyladenosine(37) synthase TcdA</fullName>
    </submittedName>
</protein>
<dbReference type="InterPro" id="IPR035985">
    <property type="entry name" value="Ubiquitin-activating_enz"/>
</dbReference>
<comment type="caution">
    <text evidence="2">The sequence shown here is derived from an EMBL/GenBank/DDBJ whole genome shotgun (WGS) entry which is preliminary data.</text>
</comment>
<reference evidence="2 3" key="1">
    <citation type="submission" date="2020-07" db="EMBL/GenBank/DDBJ databases">
        <title>Novel species isolated from subtropical streams in China.</title>
        <authorList>
            <person name="Lu H."/>
        </authorList>
    </citation>
    <scope>NUCLEOTIDE SEQUENCE [LARGE SCALE GENOMIC DNA]</scope>
    <source>
        <strain evidence="2 3">FT3S</strain>
    </source>
</reference>
<proteinExistence type="predicted"/>
<dbReference type="InterPro" id="IPR045886">
    <property type="entry name" value="ThiF/MoeB/HesA"/>
</dbReference>
<dbReference type="AlphaFoldDB" id="A0A7W2EJ55"/>
<dbReference type="SUPFAM" id="SSF69572">
    <property type="entry name" value="Activating enzymes of the ubiquitin-like proteins"/>
    <property type="match status" value="1"/>
</dbReference>
<dbReference type="GO" id="GO:0061504">
    <property type="term" value="P:cyclic threonylcarbamoyladenosine biosynthetic process"/>
    <property type="evidence" value="ECO:0007669"/>
    <property type="project" value="TreeGrafter"/>
</dbReference>
<dbReference type="GO" id="GO:0008641">
    <property type="term" value="F:ubiquitin-like modifier activating enzyme activity"/>
    <property type="evidence" value="ECO:0007669"/>
    <property type="project" value="InterPro"/>
</dbReference>
<organism evidence="2 3">
    <name type="scientific">Rugamonas fusca</name>
    <dbReference type="NCBI Taxonomy" id="2758568"/>
    <lineage>
        <taxon>Bacteria</taxon>
        <taxon>Pseudomonadati</taxon>
        <taxon>Pseudomonadota</taxon>
        <taxon>Betaproteobacteria</taxon>
        <taxon>Burkholderiales</taxon>
        <taxon>Oxalobacteraceae</taxon>
        <taxon>Telluria group</taxon>
        <taxon>Rugamonas</taxon>
    </lineage>
</organism>
<sequence length="322" mass="33674">MNSTDINSMPIIGDEVDFERRFGGIARLYGHAALARFRHAHICVIGVGGVGSWAVEALARSAIGQLTLIDLDNVAESNINRQIQALTGTIGQAKVTALAERIAQINPYCQVHQVEDFITPDNLDQMIGGKGYDYVLDAIDSARAKAALLAYCRAHGIPLIMIGSAGGQTDPTQIQVRDLARTEQEPLLKRVRKLMRNQYGFPRGTKNKFNVDAVFSMEPLKFPESGEACAVDGDDRSGVTGLNCAGFGSAMVVTASFGMVAASHMLRKLADSVAVAPAAMPEAVPESAPAAAPATAHETAHDTVGAAASAGAAPPVAPAAAA</sequence>
<dbReference type="Proteomes" id="UP000566711">
    <property type="component" value="Unassembled WGS sequence"/>
</dbReference>
<dbReference type="PANTHER" id="PTHR43267">
    <property type="entry name" value="TRNA THREONYLCARBAMOYLADENOSINE DEHYDRATASE"/>
    <property type="match status" value="1"/>
</dbReference>
<evidence type="ECO:0000259" key="1">
    <source>
        <dbReference type="Pfam" id="PF00899"/>
    </source>
</evidence>
<dbReference type="NCBIfam" id="NF011696">
    <property type="entry name" value="PRK15116.1"/>
    <property type="match status" value="1"/>
</dbReference>
<dbReference type="PANTHER" id="PTHR43267:SF1">
    <property type="entry name" value="TRNA THREONYLCARBAMOYLADENOSINE DEHYDRATASE"/>
    <property type="match status" value="1"/>
</dbReference>
<evidence type="ECO:0000313" key="3">
    <source>
        <dbReference type="Proteomes" id="UP000566711"/>
    </source>
</evidence>
<dbReference type="Pfam" id="PF00899">
    <property type="entry name" value="ThiF"/>
    <property type="match status" value="1"/>
</dbReference>
<dbReference type="EMBL" id="JACEZS010000013">
    <property type="protein sequence ID" value="MBA5606909.1"/>
    <property type="molecule type" value="Genomic_DNA"/>
</dbReference>